<keyword evidence="1" id="KW-0472">Membrane</keyword>
<organism evidence="2 3">
    <name type="scientific">Mycena belliarum</name>
    <dbReference type="NCBI Taxonomy" id="1033014"/>
    <lineage>
        <taxon>Eukaryota</taxon>
        <taxon>Fungi</taxon>
        <taxon>Dikarya</taxon>
        <taxon>Basidiomycota</taxon>
        <taxon>Agaricomycotina</taxon>
        <taxon>Agaricomycetes</taxon>
        <taxon>Agaricomycetidae</taxon>
        <taxon>Agaricales</taxon>
        <taxon>Marasmiineae</taxon>
        <taxon>Mycenaceae</taxon>
        <taxon>Mycena</taxon>
    </lineage>
</organism>
<name>A0AAD6XNX7_9AGAR</name>
<sequence>MSLLPHLGDEEGPRLSALDTDTDHEMGEIEFIPPICHLPAEILSLIFFWTLPLVDPEFFSYPVICGIAGLRESILQIGRVLPSHCPWILAQICRRWRKIALSNHTLWSWPVIAGPSFTSSPVNRQLERSGKTKLHVCVGHVGGYTQMPPTLAAICRSSERWVEAILCINWPRYNEDLVALKGRVGNLETLHVRSVWVSTAHTTFEGDSRLALFAVAPKLRSLIVVGICDVAHSFLLPWNQLTRYQNTADAVDHVRVLELCPNLVEADLTLLALIRFTADEKIRRLPVPHLRRLYVSDSAFLAYIALPALEDVVLERRDPEADTLFPLLHLTECDAPPLSSVSLRSGVLDSDTLTSVTETSTRKSVGVPYDSFMLTMPMPHDLLCRAVGLFIILMHCLCSAVYIPGCQ</sequence>
<proteinExistence type="predicted"/>
<evidence type="ECO:0008006" key="4">
    <source>
        <dbReference type="Google" id="ProtNLM"/>
    </source>
</evidence>
<reference evidence="2" key="1">
    <citation type="submission" date="2023-03" db="EMBL/GenBank/DDBJ databases">
        <title>Massive genome expansion in bonnet fungi (Mycena s.s.) driven by repeated elements and novel gene families across ecological guilds.</title>
        <authorList>
            <consortium name="Lawrence Berkeley National Laboratory"/>
            <person name="Harder C.B."/>
            <person name="Miyauchi S."/>
            <person name="Viragh M."/>
            <person name="Kuo A."/>
            <person name="Thoen E."/>
            <person name="Andreopoulos B."/>
            <person name="Lu D."/>
            <person name="Skrede I."/>
            <person name="Drula E."/>
            <person name="Henrissat B."/>
            <person name="Morin E."/>
            <person name="Kohler A."/>
            <person name="Barry K."/>
            <person name="LaButti K."/>
            <person name="Morin E."/>
            <person name="Salamov A."/>
            <person name="Lipzen A."/>
            <person name="Mereny Z."/>
            <person name="Hegedus B."/>
            <person name="Baldrian P."/>
            <person name="Stursova M."/>
            <person name="Weitz H."/>
            <person name="Taylor A."/>
            <person name="Grigoriev I.V."/>
            <person name="Nagy L.G."/>
            <person name="Martin F."/>
            <person name="Kauserud H."/>
        </authorList>
    </citation>
    <scope>NUCLEOTIDE SEQUENCE</scope>
    <source>
        <strain evidence="2">CBHHK173m</strain>
    </source>
</reference>
<dbReference type="Proteomes" id="UP001222325">
    <property type="component" value="Unassembled WGS sequence"/>
</dbReference>
<dbReference type="EMBL" id="JARJCN010000027">
    <property type="protein sequence ID" value="KAJ7088043.1"/>
    <property type="molecule type" value="Genomic_DNA"/>
</dbReference>
<keyword evidence="3" id="KW-1185">Reference proteome</keyword>
<protein>
    <recommendedName>
        <fullName evidence="4">F-box domain-containing protein</fullName>
    </recommendedName>
</protein>
<evidence type="ECO:0000256" key="1">
    <source>
        <dbReference type="SAM" id="Phobius"/>
    </source>
</evidence>
<evidence type="ECO:0000313" key="2">
    <source>
        <dbReference type="EMBL" id="KAJ7088043.1"/>
    </source>
</evidence>
<feature type="transmembrane region" description="Helical" evidence="1">
    <location>
        <begin position="382"/>
        <end position="403"/>
    </location>
</feature>
<gene>
    <name evidence="2" type="ORF">B0H15DRAFT_908754</name>
</gene>
<keyword evidence="1" id="KW-1133">Transmembrane helix</keyword>
<accession>A0AAD6XNX7</accession>
<evidence type="ECO:0000313" key="3">
    <source>
        <dbReference type="Proteomes" id="UP001222325"/>
    </source>
</evidence>
<dbReference type="AlphaFoldDB" id="A0AAD6XNX7"/>
<keyword evidence="1" id="KW-0812">Transmembrane</keyword>
<comment type="caution">
    <text evidence="2">The sequence shown here is derived from an EMBL/GenBank/DDBJ whole genome shotgun (WGS) entry which is preliminary data.</text>
</comment>